<dbReference type="Proteomes" id="UP000806528">
    <property type="component" value="Unassembled WGS sequence"/>
</dbReference>
<keyword evidence="2" id="KW-0255">Endonuclease</keyword>
<gene>
    <name evidence="2" type="ORF">IDM40_27795</name>
</gene>
<feature type="compositionally biased region" description="Low complexity" evidence="1">
    <location>
        <begin position="122"/>
        <end position="139"/>
    </location>
</feature>
<organism evidence="2 3">
    <name type="scientific">Nocardiopsis coralli</name>
    <dbReference type="NCBI Taxonomy" id="2772213"/>
    <lineage>
        <taxon>Bacteria</taxon>
        <taxon>Bacillati</taxon>
        <taxon>Actinomycetota</taxon>
        <taxon>Actinomycetes</taxon>
        <taxon>Streptosporangiales</taxon>
        <taxon>Nocardiopsidaceae</taxon>
        <taxon>Nocardiopsis</taxon>
    </lineage>
</organism>
<sequence>FTAPYGTTEKTNTPDANGAGADGTEAASGGTGTNGADIGLIPAGEAVTSRYGRTYDALISAMGFAHGHHGHTHTTTGTNGTGKGKGNATGGPAAGADAGADPDGDTDGDGPGGFASGGGNFASGDSAVAADSSADADGSASGGGCSQPPGTKAVINITV</sequence>
<keyword evidence="2" id="KW-0378">Hydrolase</keyword>
<dbReference type="GO" id="GO:0004519">
    <property type="term" value="F:endonuclease activity"/>
    <property type="evidence" value="ECO:0007669"/>
    <property type="project" value="UniProtKB-KW"/>
</dbReference>
<accession>A0ABR9PF46</accession>
<feature type="non-terminal residue" evidence="2">
    <location>
        <position position="159"/>
    </location>
</feature>
<reference evidence="2 3" key="1">
    <citation type="submission" date="2020-09" db="EMBL/GenBank/DDBJ databases">
        <title>Diversity and distribution of actinomycetes associated with coral in the coast of Hainan.</title>
        <authorList>
            <person name="Li F."/>
        </authorList>
    </citation>
    <scope>NUCLEOTIDE SEQUENCE [LARGE SCALE GENOMIC DNA]</scope>
    <source>
        <strain evidence="2 3">HNM0947</strain>
    </source>
</reference>
<feature type="non-terminal residue" evidence="2">
    <location>
        <position position="1"/>
    </location>
</feature>
<protein>
    <submittedName>
        <fullName evidence="2">HNH endonuclease</fullName>
    </submittedName>
</protein>
<evidence type="ECO:0000313" key="3">
    <source>
        <dbReference type="Proteomes" id="UP000806528"/>
    </source>
</evidence>
<keyword evidence="3" id="KW-1185">Reference proteome</keyword>
<evidence type="ECO:0000256" key="1">
    <source>
        <dbReference type="SAM" id="MobiDB-lite"/>
    </source>
</evidence>
<feature type="compositionally biased region" description="Gly residues" evidence="1">
    <location>
        <begin position="79"/>
        <end position="93"/>
    </location>
</feature>
<comment type="caution">
    <text evidence="2">The sequence shown here is derived from an EMBL/GenBank/DDBJ whole genome shotgun (WGS) entry which is preliminary data.</text>
</comment>
<dbReference type="EMBL" id="JADBGI010000072">
    <property type="protein sequence ID" value="MBE3002468.1"/>
    <property type="molecule type" value="Genomic_DNA"/>
</dbReference>
<feature type="region of interest" description="Disordered" evidence="1">
    <location>
        <begin position="1"/>
        <end position="39"/>
    </location>
</feature>
<proteinExistence type="predicted"/>
<feature type="compositionally biased region" description="Gly residues" evidence="1">
    <location>
        <begin position="109"/>
        <end position="121"/>
    </location>
</feature>
<evidence type="ECO:0000313" key="2">
    <source>
        <dbReference type="EMBL" id="MBE3002468.1"/>
    </source>
</evidence>
<feature type="region of interest" description="Disordered" evidence="1">
    <location>
        <begin position="66"/>
        <end position="159"/>
    </location>
</feature>
<name>A0ABR9PF46_9ACTN</name>
<keyword evidence="2" id="KW-0540">Nuclease</keyword>